<evidence type="ECO:0000256" key="1">
    <source>
        <dbReference type="SAM" id="SignalP"/>
    </source>
</evidence>
<feature type="chain" id="PRO_5046863863" evidence="1">
    <location>
        <begin position="19"/>
        <end position="193"/>
    </location>
</feature>
<keyword evidence="3" id="KW-1185">Reference proteome</keyword>
<organism evidence="2 3">
    <name type="scientific">Antiquaquibacter soli</name>
    <dbReference type="NCBI Taxonomy" id="3064523"/>
    <lineage>
        <taxon>Bacteria</taxon>
        <taxon>Bacillati</taxon>
        <taxon>Actinomycetota</taxon>
        <taxon>Actinomycetes</taxon>
        <taxon>Micrococcales</taxon>
        <taxon>Microbacteriaceae</taxon>
        <taxon>Antiquaquibacter</taxon>
    </lineage>
</organism>
<name>A0ABT9BRE4_9MICO</name>
<keyword evidence="1" id="KW-0732">Signal</keyword>
<sequence>MFHRRLAILAGSSALVLALSGCSLLESGSKEPLTGIAACALGHTWQLDFEDLSAKVLAELQKEGVPATAVTAAGTQTLEWDEQGRVVLTSDFDVTVTAAPAADQTITIVEHHDGTATGAAYINGEVAIPRKWDGTGQNIETTGDNNGTPLETIPWELPWVGIDDSVGLELTCDGESLTIHPRGERITQLWTRS</sequence>
<proteinExistence type="predicted"/>
<accession>A0ABT9BRE4</accession>
<reference evidence="2 3" key="1">
    <citation type="submission" date="2023-07" db="EMBL/GenBank/DDBJ databases">
        <title>Protaetiibacter sp. nov WY-16 isolated from soil.</title>
        <authorList>
            <person name="Liu B."/>
            <person name="Wan Y."/>
        </authorList>
    </citation>
    <scope>NUCLEOTIDE SEQUENCE [LARGE SCALE GENOMIC DNA]</scope>
    <source>
        <strain evidence="2 3">WY-16</strain>
    </source>
</reference>
<dbReference type="PROSITE" id="PS51257">
    <property type="entry name" value="PROKAR_LIPOPROTEIN"/>
    <property type="match status" value="1"/>
</dbReference>
<dbReference type="Proteomes" id="UP001241072">
    <property type="component" value="Unassembled WGS sequence"/>
</dbReference>
<protein>
    <submittedName>
        <fullName evidence="2">Uncharacterized protein</fullName>
    </submittedName>
</protein>
<comment type="caution">
    <text evidence="2">The sequence shown here is derived from an EMBL/GenBank/DDBJ whole genome shotgun (WGS) entry which is preliminary data.</text>
</comment>
<feature type="signal peptide" evidence="1">
    <location>
        <begin position="1"/>
        <end position="18"/>
    </location>
</feature>
<evidence type="ECO:0000313" key="2">
    <source>
        <dbReference type="EMBL" id="MDO7882371.1"/>
    </source>
</evidence>
<gene>
    <name evidence="2" type="ORF">Q5716_09070</name>
</gene>
<evidence type="ECO:0000313" key="3">
    <source>
        <dbReference type="Proteomes" id="UP001241072"/>
    </source>
</evidence>
<dbReference type="EMBL" id="JAUQUB010000001">
    <property type="protein sequence ID" value="MDO7882371.1"/>
    <property type="molecule type" value="Genomic_DNA"/>
</dbReference>
<dbReference type="RefSeq" id="WP_305002749.1">
    <property type="nucleotide sequence ID" value="NZ_JAUQUB010000001.1"/>
</dbReference>